<dbReference type="OrthoDB" id="2755432at2759"/>
<protein>
    <submittedName>
        <fullName evidence="1">Uncharacterized protein</fullName>
    </submittedName>
</protein>
<accession>A0A4Q9MU31</accession>
<evidence type="ECO:0000313" key="1">
    <source>
        <dbReference type="EMBL" id="TBU31440.1"/>
    </source>
</evidence>
<reference evidence="1" key="1">
    <citation type="submission" date="2019-01" db="EMBL/GenBank/DDBJ databases">
        <title>Draft genome sequences of three monokaryotic isolates of the white-rot basidiomycete fungus Dichomitus squalens.</title>
        <authorList>
            <consortium name="DOE Joint Genome Institute"/>
            <person name="Lopez S.C."/>
            <person name="Andreopoulos B."/>
            <person name="Pangilinan J."/>
            <person name="Lipzen A."/>
            <person name="Riley R."/>
            <person name="Ahrendt S."/>
            <person name="Ng V."/>
            <person name="Barry K."/>
            <person name="Daum C."/>
            <person name="Grigoriev I.V."/>
            <person name="Hilden K.S."/>
            <person name="Makela M.R."/>
            <person name="de Vries R.P."/>
        </authorList>
    </citation>
    <scope>NUCLEOTIDE SEQUENCE [LARGE SCALE GENOMIC DNA]</scope>
    <source>
        <strain evidence="1">OM18370.1</strain>
    </source>
</reference>
<sequence length="254" mass="29409">MPQGKVTLFAKKDKRVPMPLKARIGKWREHPPTSQFQQYGPINKYLNAKFNRANHMIKPQALFRTPIDSNDNALLVTHGSDREAELPADMPEEVRDQLEDLRNQRHAGDITIDSIHADYVSRSNMAGQKYYPDFVVCEYADNENDLVPSENNPKDKVRVIIEIATLPRDIKDKAKLDLKRKTVTQLREYMDLLDNGVEYERNKVLGMALVGTDVAFVLPEENQYGEYEWVHTGGRWYSIFDSTFQKMMDWAAKF</sequence>
<dbReference type="AlphaFoldDB" id="A0A4Q9MU31"/>
<organism evidence="1">
    <name type="scientific">Dichomitus squalens</name>
    <dbReference type="NCBI Taxonomy" id="114155"/>
    <lineage>
        <taxon>Eukaryota</taxon>
        <taxon>Fungi</taxon>
        <taxon>Dikarya</taxon>
        <taxon>Basidiomycota</taxon>
        <taxon>Agaricomycotina</taxon>
        <taxon>Agaricomycetes</taxon>
        <taxon>Polyporales</taxon>
        <taxon>Polyporaceae</taxon>
        <taxon>Dichomitus</taxon>
    </lineage>
</organism>
<gene>
    <name evidence="1" type="ORF">BD311DRAFT_752605</name>
</gene>
<dbReference type="Proteomes" id="UP000292957">
    <property type="component" value="Unassembled WGS sequence"/>
</dbReference>
<name>A0A4Q9MU31_9APHY</name>
<dbReference type="EMBL" id="ML143399">
    <property type="protein sequence ID" value="TBU31440.1"/>
    <property type="molecule type" value="Genomic_DNA"/>
</dbReference>
<proteinExistence type="predicted"/>